<reference evidence="1 2" key="1">
    <citation type="submission" date="2021-05" db="EMBL/GenBank/DDBJ databases">
        <title>A Polyphasic approach of four new species of the genus Ohtaekwangia: Ohtaekwangia histidinii sp. nov., Ohtaekwangia cretensis sp. nov., Ohtaekwangia indiensis sp. nov., Ohtaekwangia reichenbachii sp. nov. from diverse environment.</title>
        <authorList>
            <person name="Octaviana S."/>
        </authorList>
    </citation>
    <scope>NUCLEOTIDE SEQUENCE [LARGE SCALE GENOMIC DNA]</scope>
    <source>
        <strain evidence="1 2">PWU4</strain>
    </source>
</reference>
<comment type="caution">
    <text evidence="1">The sequence shown here is derived from an EMBL/GenBank/DDBJ whole genome shotgun (WGS) entry which is preliminary data.</text>
</comment>
<organism evidence="1 2">
    <name type="scientific">Chryseosolibacter histidini</name>
    <dbReference type="NCBI Taxonomy" id="2782349"/>
    <lineage>
        <taxon>Bacteria</taxon>
        <taxon>Pseudomonadati</taxon>
        <taxon>Bacteroidota</taxon>
        <taxon>Cytophagia</taxon>
        <taxon>Cytophagales</taxon>
        <taxon>Chryseotaleaceae</taxon>
        <taxon>Chryseosolibacter</taxon>
    </lineage>
</organism>
<dbReference type="EMBL" id="JAHESF010000033">
    <property type="protein sequence ID" value="MBT1700027.1"/>
    <property type="molecule type" value="Genomic_DNA"/>
</dbReference>
<protein>
    <submittedName>
        <fullName evidence="1">Uncharacterized protein</fullName>
    </submittedName>
</protein>
<gene>
    <name evidence="1" type="ORF">KK083_24280</name>
</gene>
<dbReference type="Proteomes" id="UP001319200">
    <property type="component" value="Unassembled WGS sequence"/>
</dbReference>
<sequence>MIGFDEIFSGSHLVFNTRGDVIGELIFKFIVYDAPVAEIPDDIADMVSC</sequence>
<evidence type="ECO:0000313" key="1">
    <source>
        <dbReference type="EMBL" id="MBT1700027.1"/>
    </source>
</evidence>
<dbReference type="AlphaFoldDB" id="A0AAP2GRV3"/>
<accession>A0AAP2GRV3</accession>
<evidence type="ECO:0000313" key="2">
    <source>
        <dbReference type="Proteomes" id="UP001319200"/>
    </source>
</evidence>
<proteinExistence type="predicted"/>
<keyword evidence="2" id="KW-1185">Reference proteome</keyword>
<name>A0AAP2GRV3_9BACT</name>